<accession>A0A168IVT4</accession>
<dbReference type="EMBL" id="AZHF01000002">
    <property type="protein sequence ID" value="OAA79720.1"/>
    <property type="molecule type" value="Genomic_DNA"/>
</dbReference>
<dbReference type="SUPFAM" id="SSF53182">
    <property type="entry name" value="Pyrrolidone carboxyl peptidase (pyroglutamate aminopeptidase)"/>
    <property type="match status" value="1"/>
</dbReference>
<protein>
    <submittedName>
        <fullName evidence="5">Peptidase C15, pyroglutamyl peptidase I-like protein</fullName>
    </submittedName>
</protein>
<keyword evidence="3" id="KW-0378">Hydrolase</keyword>
<evidence type="ECO:0000256" key="1">
    <source>
        <dbReference type="ARBA" id="ARBA00006641"/>
    </source>
</evidence>
<keyword evidence="4" id="KW-0788">Thiol protease</keyword>
<reference evidence="5 6" key="1">
    <citation type="journal article" date="2016" name="Genome Biol. Evol.">
        <title>Divergent and convergent evolution of fungal pathogenicity.</title>
        <authorList>
            <person name="Shang Y."/>
            <person name="Xiao G."/>
            <person name="Zheng P."/>
            <person name="Cen K."/>
            <person name="Zhan S."/>
            <person name="Wang C."/>
        </authorList>
    </citation>
    <scope>NUCLEOTIDE SEQUENCE [LARGE SCALE GENOMIC DNA]</scope>
    <source>
        <strain evidence="5 6">RCEF 1005</strain>
    </source>
</reference>
<gene>
    <name evidence="5" type="ORF">LEL_03206</name>
</gene>
<name>A0A168IVT4_CORDF</name>
<evidence type="ECO:0000313" key="6">
    <source>
        <dbReference type="Proteomes" id="UP000076881"/>
    </source>
</evidence>
<dbReference type="PANTHER" id="PTHR23402">
    <property type="entry name" value="PROTEASE FAMILY C15 PYROGLUTAMYL-PEPTIDASE I-RELATED"/>
    <property type="match status" value="1"/>
</dbReference>
<dbReference type="PANTHER" id="PTHR23402:SF1">
    <property type="entry name" value="PYROGLUTAMYL-PEPTIDASE I"/>
    <property type="match status" value="1"/>
</dbReference>
<dbReference type="AlphaFoldDB" id="A0A168IVT4"/>
<evidence type="ECO:0000313" key="5">
    <source>
        <dbReference type="EMBL" id="OAA79720.1"/>
    </source>
</evidence>
<keyword evidence="2" id="KW-0645">Protease</keyword>
<evidence type="ECO:0000256" key="3">
    <source>
        <dbReference type="ARBA" id="ARBA00022801"/>
    </source>
</evidence>
<dbReference type="GO" id="GO:0008234">
    <property type="term" value="F:cysteine-type peptidase activity"/>
    <property type="evidence" value="ECO:0007669"/>
    <property type="project" value="UniProtKB-KW"/>
</dbReference>
<comment type="similarity">
    <text evidence="1">Belongs to the peptidase C15 family.</text>
</comment>
<dbReference type="GO" id="GO:0006508">
    <property type="term" value="P:proteolysis"/>
    <property type="evidence" value="ECO:0007669"/>
    <property type="project" value="UniProtKB-KW"/>
</dbReference>
<evidence type="ECO:0000256" key="4">
    <source>
        <dbReference type="ARBA" id="ARBA00022807"/>
    </source>
</evidence>
<dbReference type="InterPro" id="IPR036440">
    <property type="entry name" value="Peptidase_C15-like_sf"/>
</dbReference>
<dbReference type="Proteomes" id="UP000076881">
    <property type="component" value="Unassembled WGS sequence"/>
</dbReference>
<sequence>MGDAGLSQDMGSQSNKDEFTILVTGFGPFREQYPVNPSWEIARGLPAYLPPLRAKDPAARLSADATADMPPVRILVHPEAIRVTYKNVRGLVPSFWDGEYGGQRIDACIHIGMASARPQYALERRAHRTGYFKPDISGEFLEDEQQGRRDDENWIWHGLPDELESAYDIPNVYLRWKELSSPDMDLRISDDPGRYLCDFIYYSSLATLRKQHRPGKVCFFHVPADASDAAVERGRELAVNLIRSIAESEISEKKRAAK</sequence>
<dbReference type="OrthoDB" id="407146at2759"/>
<comment type="caution">
    <text evidence="5">The sequence shown here is derived from an EMBL/GenBank/DDBJ whole genome shotgun (WGS) entry which is preliminary data.</text>
</comment>
<dbReference type="Gene3D" id="3.40.630.20">
    <property type="entry name" value="Peptidase C15, pyroglutamyl peptidase I-like"/>
    <property type="match status" value="1"/>
</dbReference>
<proteinExistence type="inferred from homology"/>
<dbReference type="InterPro" id="IPR016125">
    <property type="entry name" value="Peptidase_C15-like"/>
</dbReference>
<evidence type="ECO:0000256" key="2">
    <source>
        <dbReference type="ARBA" id="ARBA00022670"/>
    </source>
</evidence>
<keyword evidence="6" id="KW-1185">Reference proteome</keyword>
<organism evidence="5 6">
    <name type="scientific">Akanthomyces lecanii RCEF 1005</name>
    <dbReference type="NCBI Taxonomy" id="1081108"/>
    <lineage>
        <taxon>Eukaryota</taxon>
        <taxon>Fungi</taxon>
        <taxon>Dikarya</taxon>
        <taxon>Ascomycota</taxon>
        <taxon>Pezizomycotina</taxon>
        <taxon>Sordariomycetes</taxon>
        <taxon>Hypocreomycetidae</taxon>
        <taxon>Hypocreales</taxon>
        <taxon>Cordycipitaceae</taxon>
        <taxon>Akanthomyces</taxon>
        <taxon>Cordyceps confragosa</taxon>
    </lineage>
</organism>